<keyword evidence="6 8" id="KW-1133">Transmembrane helix</keyword>
<dbReference type="GeneID" id="28975041"/>
<comment type="similarity">
    <text evidence="2 8">Belongs to the WRB/GET1 family.</text>
</comment>
<evidence type="ECO:0000256" key="8">
    <source>
        <dbReference type="HAMAP-Rule" id="MF_03113"/>
    </source>
</evidence>
<evidence type="ECO:0000256" key="3">
    <source>
        <dbReference type="ARBA" id="ARBA00022448"/>
    </source>
</evidence>
<dbReference type="GO" id="GO:0005789">
    <property type="term" value="C:endoplasmic reticulum membrane"/>
    <property type="evidence" value="ECO:0007669"/>
    <property type="project" value="UniProtKB-SubCell"/>
</dbReference>
<keyword evidence="5 8" id="KW-0256">Endoplasmic reticulum</keyword>
<sequence length="212" mass="23282">MELALLFFLSALAVTLIDWIGSDALASLFYTPFAPAGTSTRAKKAEILQLRADLAATSSQDEFSKWARIRRKLDKAVQDLEATTADTSQHRKQFNKQFKSALWVVTTVAPFVVSSYHRKSPVFWLPTGWFGPLGWWLSFPSAPAGAIAVSVWTMACRRTLSSVKTAVVALVPSPEERTAEQLAKAQGVPAEKERVKVGVTAGGEEEKVRDEL</sequence>
<keyword evidence="7 8" id="KW-0472">Membrane</keyword>
<dbReference type="InterPro" id="IPR027538">
    <property type="entry name" value="Get1_fungi"/>
</dbReference>
<dbReference type="InterPro" id="IPR029012">
    <property type="entry name" value="Helix_hairpin_bin_sf"/>
</dbReference>
<evidence type="ECO:0000256" key="1">
    <source>
        <dbReference type="ARBA" id="ARBA00004477"/>
    </source>
</evidence>
<reference evidence="10 11" key="1">
    <citation type="journal article" date="2015" name="Front. Microbiol.">
        <title>Genome sequence of the plant growth promoting endophytic yeast Rhodotorula graminis WP1.</title>
        <authorList>
            <person name="Firrincieli A."/>
            <person name="Otillar R."/>
            <person name="Salamov A."/>
            <person name="Schmutz J."/>
            <person name="Khan Z."/>
            <person name="Redman R.S."/>
            <person name="Fleck N.D."/>
            <person name="Lindquist E."/>
            <person name="Grigoriev I.V."/>
            <person name="Doty S.L."/>
        </authorList>
    </citation>
    <scope>NUCLEOTIDE SEQUENCE [LARGE SCALE GENOMIC DNA]</scope>
    <source>
        <strain evidence="10 11">WP1</strain>
    </source>
</reference>
<evidence type="ECO:0000256" key="2">
    <source>
        <dbReference type="ARBA" id="ARBA00010799"/>
    </source>
</evidence>
<evidence type="ECO:0000313" key="11">
    <source>
        <dbReference type="Proteomes" id="UP000053890"/>
    </source>
</evidence>
<dbReference type="GO" id="GO:0043495">
    <property type="term" value="F:protein-membrane adaptor activity"/>
    <property type="evidence" value="ECO:0007669"/>
    <property type="project" value="TreeGrafter"/>
</dbReference>
<comment type="caution">
    <text evidence="8">Lacks conserved residue(s) required for the propagation of feature annotation.</text>
</comment>
<dbReference type="PANTHER" id="PTHR42650:SF1">
    <property type="entry name" value="GUIDED ENTRY OF TAIL-ANCHORED PROTEINS FACTOR 1"/>
    <property type="match status" value="1"/>
</dbReference>
<dbReference type="Pfam" id="PF04420">
    <property type="entry name" value="CHD5"/>
    <property type="match status" value="1"/>
</dbReference>
<keyword evidence="9" id="KW-0732">Signal</keyword>
<dbReference type="GO" id="GO:0071816">
    <property type="term" value="P:tail-anchored membrane protein insertion into ER membrane"/>
    <property type="evidence" value="ECO:0007669"/>
    <property type="project" value="InterPro"/>
</dbReference>
<evidence type="ECO:0000256" key="7">
    <source>
        <dbReference type="ARBA" id="ARBA00023136"/>
    </source>
</evidence>
<dbReference type="OrthoDB" id="69461at2759"/>
<keyword evidence="3 8" id="KW-0813">Transport</keyword>
<dbReference type="OMA" id="SAPKGEW"/>
<dbReference type="STRING" id="578459.A0A0P9EP87"/>
<dbReference type="HAMAP" id="MF_03113">
    <property type="entry name" value="Get1"/>
    <property type="match status" value="1"/>
</dbReference>
<organism evidence="10 11">
    <name type="scientific">Rhodotorula graminis (strain WP1)</name>
    <dbReference type="NCBI Taxonomy" id="578459"/>
    <lineage>
        <taxon>Eukaryota</taxon>
        <taxon>Fungi</taxon>
        <taxon>Dikarya</taxon>
        <taxon>Basidiomycota</taxon>
        <taxon>Pucciniomycotina</taxon>
        <taxon>Microbotryomycetes</taxon>
        <taxon>Sporidiobolales</taxon>
        <taxon>Sporidiobolaceae</taxon>
        <taxon>Rhodotorula</taxon>
    </lineage>
</organism>
<dbReference type="AlphaFoldDB" id="A0A0P9EP87"/>
<proteinExistence type="inferred from homology"/>
<evidence type="ECO:0000256" key="9">
    <source>
        <dbReference type="SAM" id="SignalP"/>
    </source>
</evidence>
<dbReference type="PANTHER" id="PTHR42650">
    <property type="entry name" value="TAIL-ANCHORED PROTEIN INSERTION RECEPTOR WRB"/>
    <property type="match status" value="1"/>
</dbReference>
<evidence type="ECO:0000256" key="5">
    <source>
        <dbReference type="ARBA" id="ARBA00022824"/>
    </source>
</evidence>
<evidence type="ECO:0000313" key="10">
    <source>
        <dbReference type="EMBL" id="KPV74055.1"/>
    </source>
</evidence>
<evidence type="ECO:0000256" key="6">
    <source>
        <dbReference type="ARBA" id="ARBA00022989"/>
    </source>
</evidence>
<keyword evidence="4 8" id="KW-0812">Transmembrane</keyword>
<gene>
    <name evidence="8" type="primary">GET1</name>
    <name evidence="10" type="ORF">RHOBADRAFT_45352</name>
</gene>
<protein>
    <submittedName>
        <fullName evidence="10">Uncharacterized protein</fullName>
    </submittedName>
</protein>
<dbReference type="Proteomes" id="UP000053890">
    <property type="component" value="Unassembled WGS sequence"/>
</dbReference>
<feature type="topological domain" description="Cytoplasmic" evidence="8">
    <location>
        <begin position="164"/>
        <end position="212"/>
    </location>
</feature>
<name>A0A0P9EP87_RHOGW</name>
<dbReference type="Gene3D" id="1.10.287.660">
    <property type="entry name" value="Helix hairpin bin"/>
    <property type="match status" value="1"/>
</dbReference>
<evidence type="ECO:0000256" key="4">
    <source>
        <dbReference type="ARBA" id="ARBA00022692"/>
    </source>
</evidence>
<dbReference type="InterPro" id="IPR028945">
    <property type="entry name" value="Get1"/>
</dbReference>
<dbReference type="EMBL" id="KQ474081">
    <property type="protein sequence ID" value="KPV74055.1"/>
    <property type="molecule type" value="Genomic_DNA"/>
</dbReference>
<comment type="subcellular location">
    <subcellularLocation>
        <location evidence="1">Endoplasmic reticulum membrane</location>
        <topology evidence="1">Multi-pass membrane protein</topology>
    </subcellularLocation>
</comment>
<feature type="chain" id="PRO_5006156679" evidence="9">
    <location>
        <begin position="25"/>
        <end position="212"/>
    </location>
</feature>
<dbReference type="RefSeq" id="XP_018270104.1">
    <property type="nucleotide sequence ID" value="XM_018414593.1"/>
</dbReference>
<accession>A0A0P9EP87</accession>
<keyword evidence="11" id="KW-1185">Reference proteome</keyword>
<feature type="topological domain" description="Lumenal" evidence="8">
    <location>
        <begin position="1"/>
        <end position="3"/>
    </location>
</feature>
<dbReference type="GO" id="GO:0043529">
    <property type="term" value="C:GET complex"/>
    <property type="evidence" value="ECO:0007669"/>
    <property type="project" value="InterPro"/>
</dbReference>
<feature type="signal peptide" evidence="9">
    <location>
        <begin position="1"/>
        <end position="24"/>
    </location>
</feature>